<dbReference type="AlphaFoldDB" id="A0A8J5VVD9"/>
<dbReference type="InterPro" id="IPR008545">
    <property type="entry name" value="Web"/>
</dbReference>
<reference evidence="5" key="2">
    <citation type="submission" date="2021-02" db="EMBL/GenBank/DDBJ databases">
        <authorList>
            <person name="Kimball J.A."/>
            <person name="Haas M.W."/>
            <person name="Macchietto M."/>
            <person name="Kono T."/>
            <person name="Duquette J."/>
            <person name="Shao M."/>
        </authorList>
    </citation>
    <scope>NUCLEOTIDE SEQUENCE</scope>
    <source>
        <tissue evidence="5">Fresh leaf tissue</tissue>
    </source>
</reference>
<comment type="caution">
    <text evidence="5">The sequence shown here is derived from an EMBL/GenBank/DDBJ whole genome shotgun (WGS) entry which is preliminary data.</text>
</comment>
<proteinExistence type="inferred from homology"/>
<organism evidence="5 6">
    <name type="scientific">Zizania palustris</name>
    <name type="common">Northern wild rice</name>
    <dbReference type="NCBI Taxonomy" id="103762"/>
    <lineage>
        <taxon>Eukaryota</taxon>
        <taxon>Viridiplantae</taxon>
        <taxon>Streptophyta</taxon>
        <taxon>Embryophyta</taxon>
        <taxon>Tracheophyta</taxon>
        <taxon>Spermatophyta</taxon>
        <taxon>Magnoliopsida</taxon>
        <taxon>Liliopsida</taxon>
        <taxon>Poales</taxon>
        <taxon>Poaceae</taxon>
        <taxon>BOP clade</taxon>
        <taxon>Oryzoideae</taxon>
        <taxon>Oryzeae</taxon>
        <taxon>Zizaniinae</taxon>
        <taxon>Zizania</taxon>
    </lineage>
</organism>
<evidence type="ECO:0000256" key="3">
    <source>
        <dbReference type="SAM" id="Coils"/>
    </source>
</evidence>
<evidence type="ECO:0000256" key="1">
    <source>
        <dbReference type="ARBA" id="ARBA00005485"/>
    </source>
</evidence>
<dbReference type="GO" id="GO:0009903">
    <property type="term" value="P:chloroplast avoidance movement"/>
    <property type="evidence" value="ECO:0007669"/>
    <property type="project" value="TreeGrafter"/>
</dbReference>
<dbReference type="GO" id="GO:0009904">
    <property type="term" value="P:chloroplast accumulation movement"/>
    <property type="evidence" value="ECO:0007669"/>
    <property type="project" value="TreeGrafter"/>
</dbReference>
<feature type="region of interest" description="Disordered" evidence="4">
    <location>
        <begin position="215"/>
        <end position="234"/>
    </location>
</feature>
<evidence type="ECO:0000256" key="2">
    <source>
        <dbReference type="ARBA" id="ARBA00023054"/>
    </source>
</evidence>
<protein>
    <submittedName>
        <fullName evidence="5">Uncharacterized protein</fullName>
    </submittedName>
</protein>
<gene>
    <name evidence="5" type="ORF">GUJ93_ZPchr0003g16757</name>
</gene>
<evidence type="ECO:0000313" key="6">
    <source>
        <dbReference type="Proteomes" id="UP000729402"/>
    </source>
</evidence>
<dbReference type="GO" id="GO:0005829">
    <property type="term" value="C:cytosol"/>
    <property type="evidence" value="ECO:0007669"/>
    <property type="project" value="TreeGrafter"/>
</dbReference>
<dbReference type="OrthoDB" id="689696at2759"/>
<sequence length="234" mass="25439">MAERDLESKVAVASELLVSLRAELFARAVDGTLGEEATEKEKPTVSSRAMLDKTKKELKDVKENVDKAKDEVKCLHVVAASLNADLAMQRAELAARQWKGVIAASISSLEEELSRVKSALAAAYGARAEEDVEVAKAGVLAMDTRLKAVKQEILAATIVTLTVEEYDELSQRARETEDVAGNRVTEAVKLIKEAEDAEVRSLEKLVELVLTDGQGKMKKGSSGKTKNQTPCRWA</sequence>
<dbReference type="PANTHER" id="PTHR32054">
    <property type="entry name" value="HEAVY CHAIN, PUTATIVE, EXPRESSED-RELATED-RELATED"/>
    <property type="match status" value="1"/>
</dbReference>
<evidence type="ECO:0000313" key="5">
    <source>
        <dbReference type="EMBL" id="KAG8061233.1"/>
    </source>
</evidence>
<feature type="coiled-coil region" evidence="3">
    <location>
        <begin position="51"/>
        <end position="78"/>
    </location>
</feature>
<dbReference type="Proteomes" id="UP000729402">
    <property type="component" value="Unassembled WGS sequence"/>
</dbReference>
<name>A0A8J5VVD9_ZIZPA</name>
<keyword evidence="6" id="KW-1185">Reference proteome</keyword>
<comment type="similarity">
    <text evidence="1">Belongs to the WEB family.</text>
</comment>
<dbReference type="Pfam" id="PF05701">
    <property type="entry name" value="WEMBL"/>
    <property type="match status" value="2"/>
</dbReference>
<accession>A0A8J5VVD9</accession>
<dbReference type="PANTHER" id="PTHR32054:SF6">
    <property type="entry name" value="PROTEIN WEAK CHLOROPLAST MOVEMENT UNDER BLUE LIGHT 1"/>
    <property type="match status" value="1"/>
</dbReference>
<evidence type="ECO:0000256" key="4">
    <source>
        <dbReference type="SAM" id="MobiDB-lite"/>
    </source>
</evidence>
<reference evidence="5" key="1">
    <citation type="journal article" date="2021" name="bioRxiv">
        <title>Whole Genome Assembly and Annotation of Northern Wild Rice, Zizania palustris L., Supports a Whole Genome Duplication in the Zizania Genus.</title>
        <authorList>
            <person name="Haas M."/>
            <person name="Kono T."/>
            <person name="Macchietto M."/>
            <person name="Millas R."/>
            <person name="McGilp L."/>
            <person name="Shao M."/>
            <person name="Duquette J."/>
            <person name="Hirsch C.N."/>
            <person name="Kimball J."/>
        </authorList>
    </citation>
    <scope>NUCLEOTIDE SEQUENCE</scope>
    <source>
        <tissue evidence="5">Fresh leaf tissue</tissue>
    </source>
</reference>
<keyword evidence="2 3" id="KW-0175">Coiled coil</keyword>
<dbReference type="EMBL" id="JAAALK010000286">
    <property type="protein sequence ID" value="KAG8061233.1"/>
    <property type="molecule type" value="Genomic_DNA"/>
</dbReference>